<evidence type="ECO:0000259" key="2">
    <source>
        <dbReference type="Pfam" id="PF13038"/>
    </source>
</evidence>
<reference evidence="3" key="1">
    <citation type="submission" date="2020-09" db="EMBL/GenBank/DDBJ databases">
        <title>Bacillus faecalis sp. nov., a moderately halophilic bacterium isolated from cow faeces.</title>
        <authorList>
            <person name="Jiang L."/>
            <person name="Lee J."/>
        </authorList>
    </citation>
    <scope>NUCLEOTIDE SEQUENCE</scope>
    <source>
        <strain evidence="3">AGMB 02131</strain>
    </source>
</reference>
<feature type="domain" description="DUF3899" evidence="2">
    <location>
        <begin position="38"/>
        <end position="114"/>
    </location>
</feature>
<sequence length="118" mass="13756">MLEQFKRNKIFSLTTATLLLTIILSLLFYKEISLLHFINISFYFCYAYISIGILLFIVNSGFFDGISYSFRKLLRRNNREEEEEITPLSEIVAIPHSLLLKSGIILVFIMCIGLVIYY</sequence>
<gene>
    <name evidence="3" type="ORF">IEO70_18595</name>
</gene>
<organism evidence="3 4">
    <name type="scientific">Peribacillus faecalis</name>
    <dbReference type="NCBI Taxonomy" id="2772559"/>
    <lineage>
        <taxon>Bacteria</taxon>
        <taxon>Bacillati</taxon>
        <taxon>Bacillota</taxon>
        <taxon>Bacilli</taxon>
        <taxon>Bacillales</taxon>
        <taxon>Bacillaceae</taxon>
        <taxon>Peribacillus</taxon>
    </lineage>
</organism>
<keyword evidence="1" id="KW-0812">Transmembrane</keyword>
<accession>A0A927D3C6</accession>
<dbReference type="EMBL" id="JACXSI010000066">
    <property type="protein sequence ID" value="MBD3110339.1"/>
    <property type="molecule type" value="Genomic_DNA"/>
</dbReference>
<keyword evidence="1" id="KW-0472">Membrane</keyword>
<comment type="caution">
    <text evidence="3">The sequence shown here is derived from an EMBL/GenBank/DDBJ whole genome shotgun (WGS) entry which is preliminary data.</text>
</comment>
<keyword evidence="1" id="KW-1133">Transmembrane helix</keyword>
<evidence type="ECO:0000256" key="1">
    <source>
        <dbReference type="SAM" id="Phobius"/>
    </source>
</evidence>
<protein>
    <submittedName>
        <fullName evidence="3">DUF3899 domain-containing protein</fullName>
    </submittedName>
</protein>
<proteinExistence type="predicted"/>
<dbReference type="Pfam" id="PF13038">
    <property type="entry name" value="DUF3899"/>
    <property type="match status" value="1"/>
</dbReference>
<feature type="transmembrane region" description="Helical" evidence="1">
    <location>
        <begin position="98"/>
        <end position="117"/>
    </location>
</feature>
<dbReference type="InterPro" id="IPR025007">
    <property type="entry name" value="DUF3899"/>
</dbReference>
<dbReference type="Proteomes" id="UP000602076">
    <property type="component" value="Unassembled WGS sequence"/>
</dbReference>
<dbReference type="AlphaFoldDB" id="A0A927D3C6"/>
<evidence type="ECO:0000313" key="3">
    <source>
        <dbReference type="EMBL" id="MBD3110339.1"/>
    </source>
</evidence>
<name>A0A927D3C6_9BACI</name>
<dbReference type="RefSeq" id="WP_190999869.1">
    <property type="nucleotide sequence ID" value="NZ_JACXSI010000066.1"/>
</dbReference>
<feature type="transmembrane region" description="Helical" evidence="1">
    <location>
        <begin position="10"/>
        <end position="29"/>
    </location>
</feature>
<keyword evidence="4" id="KW-1185">Reference proteome</keyword>
<feature type="transmembrane region" description="Helical" evidence="1">
    <location>
        <begin position="41"/>
        <end position="66"/>
    </location>
</feature>
<evidence type="ECO:0000313" key="4">
    <source>
        <dbReference type="Proteomes" id="UP000602076"/>
    </source>
</evidence>